<dbReference type="PANTHER" id="PTHR30432">
    <property type="entry name" value="TRANSCRIPTIONAL REGULATOR MODE"/>
    <property type="match status" value="1"/>
</dbReference>
<dbReference type="PANTHER" id="PTHR30432:SF1">
    <property type="entry name" value="DNA-BINDING TRANSCRIPTIONAL DUAL REGULATOR MODE"/>
    <property type="match status" value="1"/>
</dbReference>
<dbReference type="InterPro" id="IPR051815">
    <property type="entry name" value="Molybdate_resp_trans_reg"/>
</dbReference>
<feature type="non-terminal residue" evidence="1">
    <location>
        <position position="1"/>
    </location>
</feature>
<dbReference type="EMBL" id="UINC01222299">
    <property type="protein sequence ID" value="SVE51023.1"/>
    <property type="molecule type" value="Genomic_DNA"/>
</dbReference>
<organism evidence="1">
    <name type="scientific">marine metagenome</name>
    <dbReference type="NCBI Taxonomy" id="408172"/>
    <lineage>
        <taxon>unclassified sequences</taxon>
        <taxon>metagenomes</taxon>
        <taxon>ecological metagenomes</taxon>
    </lineage>
</organism>
<proteinExistence type="predicted"/>
<dbReference type="AlphaFoldDB" id="A0A383E3I6"/>
<evidence type="ECO:0000313" key="1">
    <source>
        <dbReference type="EMBL" id="SVE51023.1"/>
    </source>
</evidence>
<gene>
    <name evidence="1" type="ORF">METZ01_LOCUS503877</name>
</gene>
<name>A0A383E3I6_9ZZZZ</name>
<protein>
    <submittedName>
        <fullName evidence="1">Uncharacterized protein</fullName>
    </submittedName>
</protein>
<accession>A0A383E3I6</accession>
<dbReference type="SUPFAM" id="SSF46785">
    <property type="entry name" value="Winged helix' DNA-binding domain"/>
    <property type="match status" value="1"/>
</dbReference>
<dbReference type="InterPro" id="IPR036388">
    <property type="entry name" value="WH-like_DNA-bd_sf"/>
</dbReference>
<dbReference type="Gene3D" id="1.10.10.10">
    <property type="entry name" value="Winged helix-like DNA-binding domain superfamily/Winged helix DNA-binding domain"/>
    <property type="match status" value="1"/>
</dbReference>
<sequence>EIERSGSISKAARKLGLSYRRAWTLVDTMNKSFESYLVRGSAGGKRGGGAYLTPLGAKMAKAYRAMETKAEKAIQGNWKTIKRSLKQPD</sequence>
<dbReference type="InterPro" id="IPR036390">
    <property type="entry name" value="WH_DNA-bd_sf"/>
</dbReference>
<reference evidence="1" key="1">
    <citation type="submission" date="2018-05" db="EMBL/GenBank/DDBJ databases">
        <authorList>
            <person name="Lanie J.A."/>
            <person name="Ng W.-L."/>
            <person name="Kazmierczak K.M."/>
            <person name="Andrzejewski T.M."/>
            <person name="Davidsen T.M."/>
            <person name="Wayne K.J."/>
            <person name="Tettelin H."/>
            <person name="Glass J.I."/>
            <person name="Rusch D."/>
            <person name="Podicherti R."/>
            <person name="Tsui H.-C.T."/>
            <person name="Winkler M.E."/>
        </authorList>
    </citation>
    <scope>NUCLEOTIDE SEQUENCE</scope>
</reference>